<accession>A0AAD6RYM6</accession>
<evidence type="ECO:0000256" key="1">
    <source>
        <dbReference type="SAM" id="MobiDB-lite"/>
    </source>
</evidence>
<dbReference type="AlphaFoldDB" id="A0AAD6RYM6"/>
<proteinExistence type="predicted"/>
<name>A0AAD6RYM6_9AGAR</name>
<dbReference type="EMBL" id="JARJCM010000408">
    <property type="protein sequence ID" value="KAJ7017447.1"/>
    <property type="molecule type" value="Genomic_DNA"/>
</dbReference>
<dbReference type="Proteomes" id="UP001218188">
    <property type="component" value="Unassembled WGS sequence"/>
</dbReference>
<feature type="compositionally biased region" description="Low complexity" evidence="1">
    <location>
        <begin position="231"/>
        <end position="249"/>
    </location>
</feature>
<feature type="compositionally biased region" description="Basic and acidic residues" evidence="1">
    <location>
        <begin position="272"/>
        <end position="288"/>
    </location>
</feature>
<feature type="region of interest" description="Disordered" evidence="1">
    <location>
        <begin position="197"/>
        <end position="288"/>
    </location>
</feature>
<feature type="compositionally biased region" description="Low complexity" evidence="1">
    <location>
        <begin position="257"/>
        <end position="271"/>
    </location>
</feature>
<feature type="region of interest" description="Disordered" evidence="1">
    <location>
        <begin position="129"/>
        <end position="161"/>
    </location>
</feature>
<keyword evidence="3" id="KW-1185">Reference proteome</keyword>
<comment type="caution">
    <text evidence="2">The sequence shown here is derived from an EMBL/GenBank/DDBJ whole genome shotgun (WGS) entry which is preliminary data.</text>
</comment>
<feature type="compositionally biased region" description="Pro residues" evidence="1">
    <location>
        <begin position="216"/>
        <end position="230"/>
    </location>
</feature>
<protein>
    <submittedName>
        <fullName evidence="2">Uncharacterized protein</fullName>
    </submittedName>
</protein>
<evidence type="ECO:0000313" key="2">
    <source>
        <dbReference type="EMBL" id="KAJ7017447.1"/>
    </source>
</evidence>
<organism evidence="2 3">
    <name type="scientific">Mycena alexandri</name>
    <dbReference type="NCBI Taxonomy" id="1745969"/>
    <lineage>
        <taxon>Eukaryota</taxon>
        <taxon>Fungi</taxon>
        <taxon>Dikarya</taxon>
        <taxon>Basidiomycota</taxon>
        <taxon>Agaricomycotina</taxon>
        <taxon>Agaricomycetes</taxon>
        <taxon>Agaricomycetidae</taxon>
        <taxon>Agaricales</taxon>
        <taxon>Marasmiineae</taxon>
        <taxon>Mycenaceae</taxon>
        <taxon>Mycena</taxon>
    </lineage>
</organism>
<feature type="compositionally biased region" description="Polar residues" evidence="1">
    <location>
        <begin position="151"/>
        <end position="160"/>
    </location>
</feature>
<sequence>MTCDIFPGAPREQRPPDNVYSFAVLLLKLFKEERTVELWKLAPPLPLEYGRSHCVCHSHTHALAVGPKLDTSPARARSRRNSVTHDAPRLASQHVTVPYALPVWGRLTPARDDIITGVSPRSCWIPLQAPPPASSSRTTLHRTSTRIYGTPPTTASTTRAHTPRVAQRWTPNTHAALSRHFGAARLAGCTRRYPLIAIGDRPRPSTNYGGRWPLPLRRPPPSPPPSPPSSLPVAAAIVTAAAVPSAAAIKPPPPSHHPSTTRPARHTATPAHHPDAPARRPDPRPRPY</sequence>
<evidence type="ECO:0000313" key="3">
    <source>
        <dbReference type="Proteomes" id="UP001218188"/>
    </source>
</evidence>
<reference evidence="2" key="1">
    <citation type="submission" date="2023-03" db="EMBL/GenBank/DDBJ databases">
        <title>Massive genome expansion in bonnet fungi (Mycena s.s.) driven by repeated elements and novel gene families across ecological guilds.</title>
        <authorList>
            <consortium name="Lawrence Berkeley National Laboratory"/>
            <person name="Harder C.B."/>
            <person name="Miyauchi S."/>
            <person name="Viragh M."/>
            <person name="Kuo A."/>
            <person name="Thoen E."/>
            <person name="Andreopoulos B."/>
            <person name="Lu D."/>
            <person name="Skrede I."/>
            <person name="Drula E."/>
            <person name="Henrissat B."/>
            <person name="Morin E."/>
            <person name="Kohler A."/>
            <person name="Barry K."/>
            <person name="LaButti K."/>
            <person name="Morin E."/>
            <person name="Salamov A."/>
            <person name="Lipzen A."/>
            <person name="Mereny Z."/>
            <person name="Hegedus B."/>
            <person name="Baldrian P."/>
            <person name="Stursova M."/>
            <person name="Weitz H."/>
            <person name="Taylor A."/>
            <person name="Grigoriev I.V."/>
            <person name="Nagy L.G."/>
            <person name="Martin F."/>
            <person name="Kauserud H."/>
        </authorList>
    </citation>
    <scope>NUCLEOTIDE SEQUENCE</scope>
    <source>
        <strain evidence="2">CBHHK200</strain>
    </source>
</reference>
<gene>
    <name evidence="2" type="ORF">C8F04DRAFT_1405964</name>
</gene>